<dbReference type="InterPro" id="IPR017964">
    <property type="entry name" value="DNA-dir_DNA_pol_B_CS"/>
</dbReference>
<dbReference type="InterPro" id="IPR006172">
    <property type="entry name" value="DNA-dir_DNA_pol_B"/>
</dbReference>
<comment type="similarity">
    <text evidence="3 13 14 15">Belongs to the DNA polymerase type-B family.</text>
</comment>
<evidence type="ECO:0000256" key="6">
    <source>
        <dbReference type="ARBA" id="ARBA00022695"/>
    </source>
</evidence>
<dbReference type="GO" id="GO:0003677">
    <property type="term" value="F:DNA binding"/>
    <property type="evidence" value="ECO:0007669"/>
    <property type="project" value="UniProtKB-UniRule"/>
</dbReference>
<evidence type="ECO:0000256" key="11">
    <source>
        <dbReference type="ARBA" id="ARBA00046822"/>
    </source>
</evidence>
<dbReference type="SUPFAM" id="SSF56672">
    <property type="entry name" value="DNA/RNA polymerases"/>
    <property type="match status" value="1"/>
</dbReference>
<dbReference type="GO" id="GO:0008408">
    <property type="term" value="F:3'-5' exonuclease activity"/>
    <property type="evidence" value="ECO:0007669"/>
    <property type="project" value="UniProtKB-UniRule"/>
</dbReference>
<reference evidence="18 19" key="1">
    <citation type="journal article" date="2017" name="Viruses">
        <title>Characterization of a Novel Bat Adenovirus Isolated from Straw-Colored Fruit Bat (Eidolon helvum).</title>
        <authorList>
            <person name="Ogawa H."/>
            <person name="Kajihara M."/>
            <person name="Nao N."/>
            <person name="Shigeno A."/>
            <person name="Fujikura D."/>
            <person name="Hang'ombe B.M."/>
            <person name="Mweene A.S."/>
            <person name="Mutemwa A."/>
            <person name="Squarre D."/>
            <person name="Yamada M."/>
            <person name="Higashi H."/>
            <person name="Sawa H."/>
            <person name="Takada A."/>
        </authorList>
    </citation>
    <scope>NUCLEOTIDE SEQUENCE [LARGE SCALE GENOMIC DNA]</scope>
    <source>
        <strain evidence="18">06-106</strain>
    </source>
</reference>
<dbReference type="GO" id="GO:0042025">
    <property type="term" value="C:host cell nucleus"/>
    <property type="evidence" value="ECO:0007669"/>
    <property type="project" value="UniProtKB-SubCell"/>
</dbReference>
<comment type="subunit">
    <text evidence="11 13">Heterodimer with the terminal protein; this heterodimer binds to bp 9 to 18 of the genome. Forms a complex with viral pTP, DBP and hosts NFIA and POU2F1/OCT1 for initiation of replication.</text>
</comment>
<evidence type="ECO:0000313" key="19">
    <source>
        <dbReference type="Proteomes" id="UP000317189"/>
    </source>
</evidence>
<evidence type="ECO:0000256" key="13">
    <source>
        <dbReference type="HAMAP-Rule" id="MF_04055"/>
    </source>
</evidence>
<evidence type="ECO:0000259" key="17">
    <source>
        <dbReference type="Pfam" id="PF03175"/>
    </source>
</evidence>
<evidence type="ECO:0000256" key="4">
    <source>
        <dbReference type="ARBA" id="ARBA00022562"/>
    </source>
</evidence>
<evidence type="ECO:0000256" key="12">
    <source>
        <dbReference type="ARBA" id="ARBA00049244"/>
    </source>
</evidence>
<evidence type="ECO:0000256" key="1">
    <source>
        <dbReference type="ARBA" id="ARBA00003123"/>
    </source>
</evidence>
<evidence type="ECO:0000256" key="7">
    <source>
        <dbReference type="ARBA" id="ARBA00022705"/>
    </source>
</evidence>
<dbReference type="GO" id="GO:0003887">
    <property type="term" value="F:DNA-directed DNA polymerase activity"/>
    <property type="evidence" value="ECO:0007669"/>
    <property type="project" value="UniProtKB-UniRule"/>
</dbReference>
<comment type="function">
    <text evidence="1 13">Eukaryotic-type DNA polymerase involved in viral genomic replication. DNA synthesis is protein primed, and acts in a strand displacement replication. Assembles in complex with viral pTP, DBP, host NFIA and host POU2F1/OCT1 on viral origin of replication. The polymerase covalently transfers dCMP onto pTP, thereby initiating complementary strand synthesis.</text>
</comment>
<dbReference type="GO" id="GO:0000166">
    <property type="term" value="F:nucleotide binding"/>
    <property type="evidence" value="ECO:0007669"/>
    <property type="project" value="UniProtKB-UniRule"/>
</dbReference>
<proteinExistence type="inferred from homology"/>
<evidence type="ECO:0000256" key="5">
    <source>
        <dbReference type="ARBA" id="ARBA00022679"/>
    </source>
</evidence>
<gene>
    <name evidence="13" type="primary">POL</name>
</gene>
<dbReference type="PIRSF" id="PIRSF000788">
    <property type="entry name" value="DPol_ADV"/>
    <property type="match status" value="1"/>
</dbReference>
<evidence type="ECO:0000256" key="16">
    <source>
        <dbReference type="SAM" id="MobiDB-lite"/>
    </source>
</evidence>
<organism evidence="18 19">
    <name type="scientific">Eidolon helvum adenovirus</name>
    <dbReference type="NCBI Taxonomy" id="2039267"/>
    <lineage>
        <taxon>Viruses</taxon>
        <taxon>Varidnaviria</taxon>
        <taxon>Bamfordvirae</taxon>
        <taxon>Preplasmiviricota</taxon>
        <taxon>Polisuviricotina</taxon>
        <taxon>Pharingeaviricetes</taxon>
        <taxon>Rowavirales</taxon>
        <taxon>Adenoviridae</taxon>
        <taxon>Mastadenovirus</taxon>
    </lineage>
</organism>
<keyword evidence="7 13" id="KW-0235">DNA replication</keyword>
<dbReference type="SUPFAM" id="SSF53098">
    <property type="entry name" value="Ribonuclease H-like"/>
    <property type="match status" value="1"/>
</dbReference>
<dbReference type="EMBL" id="AP018374">
    <property type="protein sequence ID" value="BBF72826.1"/>
    <property type="molecule type" value="Genomic_DNA"/>
</dbReference>
<comment type="catalytic activity">
    <reaction evidence="12 13 14 15">
        <text>DNA(n) + a 2'-deoxyribonucleoside 5'-triphosphate = DNA(n+1) + diphosphate</text>
        <dbReference type="Rhea" id="RHEA:22508"/>
        <dbReference type="Rhea" id="RHEA-COMP:17339"/>
        <dbReference type="Rhea" id="RHEA-COMP:17340"/>
        <dbReference type="ChEBI" id="CHEBI:33019"/>
        <dbReference type="ChEBI" id="CHEBI:61560"/>
        <dbReference type="ChEBI" id="CHEBI:173112"/>
        <dbReference type="EC" id="2.7.7.7"/>
    </reaction>
</comment>
<dbReference type="InterPro" id="IPR012337">
    <property type="entry name" value="RNaseH-like_sf"/>
</dbReference>
<comment type="subcellular location">
    <subcellularLocation>
        <location evidence="2 13">Host nucleus</location>
    </subcellularLocation>
</comment>
<evidence type="ECO:0000256" key="14">
    <source>
        <dbReference type="PIRNR" id="PIRNR000788"/>
    </source>
</evidence>
<feature type="domain" description="DNA-directed DNA polymerase family B mitochondria/virus" evidence="17">
    <location>
        <begin position="334"/>
        <end position="802"/>
    </location>
</feature>
<dbReference type="InterPro" id="IPR043502">
    <property type="entry name" value="DNA/RNA_pol_sf"/>
</dbReference>
<evidence type="ECO:0000256" key="9">
    <source>
        <dbReference type="ARBA" id="ARBA00023109"/>
    </source>
</evidence>
<keyword evidence="6 13" id="KW-0548">Nucleotidyltransferase</keyword>
<keyword evidence="10 13" id="KW-0238">DNA-binding</keyword>
<keyword evidence="8 13" id="KW-0239">DNA-directed DNA polymerase</keyword>
<dbReference type="Pfam" id="PF03175">
    <property type="entry name" value="DNA_pol_B_2"/>
    <property type="match status" value="1"/>
</dbReference>
<dbReference type="InterPro" id="IPR014382">
    <property type="entry name" value="DNA-dir_DNA_pol_B_adenovir"/>
</dbReference>
<dbReference type="GO" id="GO:0006261">
    <property type="term" value="P:DNA-templated DNA replication"/>
    <property type="evidence" value="ECO:0007669"/>
    <property type="project" value="UniProtKB-UniRule"/>
</dbReference>
<dbReference type="GO" id="GO:0039693">
    <property type="term" value="P:viral DNA genome replication"/>
    <property type="evidence" value="ECO:0007669"/>
    <property type="project" value="UniProtKB-UniRule"/>
</dbReference>
<keyword evidence="19" id="KW-1185">Reference proteome</keyword>
<dbReference type="PANTHER" id="PTHR33568:SF3">
    <property type="entry name" value="DNA-DIRECTED DNA POLYMERASE"/>
    <property type="match status" value="1"/>
</dbReference>
<name>A0A348FKF9_9ADEN</name>
<dbReference type="Proteomes" id="UP000317189">
    <property type="component" value="Segment"/>
</dbReference>
<dbReference type="SMART" id="SM00486">
    <property type="entry name" value="POLBc"/>
    <property type="match status" value="1"/>
</dbReference>
<evidence type="ECO:0000256" key="2">
    <source>
        <dbReference type="ARBA" id="ARBA00004147"/>
    </source>
</evidence>
<evidence type="ECO:0000256" key="15">
    <source>
        <dbReference type="RuleBase" id="RU000442"/>
    </source>
</evidence>
<dbReference type="PANTHER" id="PTHR33568">
    <property type="entry name" value="DNA POLYMERASE"/>
    <property type="match status" value="1"/>
</dbReference>
<dbReference type="PRINTS" id="PR00106">
    <property type="entry name" value="DNAPOLB"/>
</dbReference>
<accession>A0A348FKF9</accession>
<keyword evidence="4 13" id="KW-1048">Host nucleus</keyword>
<comment type="miscellaneous">
    <text evidence="13">This DNA polymerase requires a protein as a primer.</text>
</comment>
<evidence type="ECO:0000313" key="18">
    <source>
        <dbReference type="EMBL" id="BBF72826.1"/>
    </source>
</evidence>
<evidence type="ECO:0000256" key="8">
    <source>
        <dbReference type="ARBA" id="ARBA00022932"/>
    </source>
</evidence>
<protein>
    <recommendedName>
        <fullName evidence="13 14">DNA polymerase</fullName>
        <ecNumber evidence="13 14">2.7.7.7</ecNumber>
    </recommendedName>
</protein>
<dbReference type="EC" id="2.7.7.7" evidence="13 14"/>
<evidence type="ECO:0000256" key="10">
    <source>
        <dbReference type="ARBA" id="ARBA00023125"/>
    </source>
</evidence>
<dbReference type="HAMAP" id="MF_04055">
    <property type="entry name" value="ADV_DPOL"/>
    <property type="match status" value="1"/>
</dbReference>
<keyword evidence="5 13" id="KW-0808">Transferase</keyword>
<evidence type="ECO:0000256" key="3">
    <source>
        <dbReference type="ARBA" id="ARBA00005755"/>
    </source>
</evidence>
<feature type="region of interest" description="Disordered" evidence="16">
    <location>
        <begin position="792"/>
        <end position="815"/>
    </location>
</feature>
<sequence length="1085" mass="125019">MSKLRCTYVAQRACGIAQGIDEQGTPIEIKYFNNLESSLQNLFKVNLTEIPSHLHSLNHKNLIEKIEQTCPTSSSVYVAFKSRFKVISLNFSTTLVHFPLNFLVKNHKVFLIRSVETLNKCEDCGRFFKTNHSCSLRRRDYYYHHINVQTCDWWENISFKPIGSCKETKKVFIIYDVETYTWHGKFGKQLVPFMLVFHIYGDEQLVKTCCEIADKEKWNRADENNTFYYINPQKREIGNKFKIYRELIQKHVIMDMWDKIVSKNPSILKLRDNLNLQCAYDIPQEDFFKLHLEGSPTFIEIYIVGHNINGFDEIVLAAQVINNNLDIPLCFKVMRNFMPRCGKILFNDITFALPNPEYESPGKSDFEQWEKGICESRHLKFQTVKIMVRDTFALTNTSLKNAAAAYNLPVEKGACPYQALNEFYMFGSYLTDIDGFPVEKYWQSPEEYTFNKNLWKNSNKKYDIIKETLKYCILDVIVTAKLVEKLQDSYQTFICDSVNLPECNFNVFERPTISSNSHAIFKQIVYRAEKPSSKHIGKILVAPSKEMYEYVRSSIRGGRCYPNYLGILKEPIYVYDICGMYASALTHPFPVGLPLSSFDCAVHIQLWKQYLSGSEQISYFNPDLLPGIFTIDADPPDEQFLDVLPPYCSKKGGRLCWTNEPLRNEVATSIDLITLHNRGWKVDIIPDKHTTIFPEWKCVAAEYVQLNILAKEKADKEKNQTLRSIAKLLSNALYGSFATKLDNKKTVFSDQIDASTRNKIANGTYFVKASSFIETDTYSAEILPEFKVHYSPDTTSRPHSPVDTDSDDDNQSLNTQSEHVTYVYKPITFLDVDDNDACLHTLELNSPLVTNNRYPSQIASFVLAWTRAFVSEWAGFLYEEDKGIPIKDRPLKSVYGDTDSLFVTERGRFLMETKGKHRLKKNGGNLIFDPKNPSLTWLVECETQCKKCGEDAYSSESVFLAPKLYALKNICCQKCGFVGPGKLRAKGHATKSLSFDLMSSCYYTDVQEGNEKYQTSRTTLKRTLASCQTNAQPFTVMESTLTRKLRPWKDKTLVLVDQHKLIPYSKSNPNPRNMETYWTELPWDM</sequence>
<dbReference type="PROSITE" id="PS00116">
    <property type="entry name" value="DNA_POLYMERASE_B"/>
    <property type="match status" value="1"/>
</dbReference>
<dbReference type="InterPro" id="IPR004868">
    <property type="entry name" value="DNA-dir_DNA_pol_B_mt/vir"/>
</dbReference>
<keyword evidence="9 13" id="KW-1194">Viral DNA replication</keyword>